<dbReference type="PANTHER" id="PTHR41247">
    <property type="entry name" value="HTH-TYPE TRANSCRIPTIONAL REPRESSOR YCNK"/>
    <property type="match status" value="1"/>
</dbReference>
<name>A0A0Q0QSF2_RHOCA</name>
<dbReference type="EMBL" id="FNAY01000007">
    <property type="protein sequence ID" value="SDF15719.1"/>
    <property type="molecule type" value="Genomic_DNA"/>
</dbReference>
<dbReference type="InterPro" id="IPR006311">
    <property type="entry name" value="TAT_signal"/>
</dbReference>
<dbReference type="OrthoDB" id="8564097at2"/>
<dbReference type="PROSITE" id="PS51318">
    <property type="entry name" value="TAT"/>
    <property type="match status" value="1"/>
</dbReference>
<sequence>MKRRDFLAATASATALVPLAALPAHAEMAMSPAEKPVNPMQWTDENGLTRFLKVDTDPMADDLGKYPRCPYCGMMRAMFSASRHLIVYENDTVDGTCSIHCAAISLALNMDAGPKAIYAGDAGAKGETKPLADTDAMTYVIDPAKPGTMSAVSKLAFADRAKAEAAVAGSAGATLADFDAALMAAYVEMAKDTAMIRKRRAEKRHETGMKMPASH</sequence>
<dbReference type="Gene3D" id="3.30.70.2050">
    <property type="match status" value="1"/>
</dbReference>
<protein>
    <submittedName>
        <fullName evidence="1">NosL protein</fullName>
    </submittedName>
</protein>
<dbReference type="Pfam" id="PF05573">
    <property type="entry name" value="NosL"/>
    <property type="match status" value="1"/>
</dbReference>
<dbReference type="Proteomes" id="UP000183812">
    <property type="component" value="Unassembled WGS sequence"/>
</dbReference>
<dbReference type="PANTHER" id="PTHR41247:SF1">
    <property type="entry name" value="HTH-TYPE TRANSCRIPTIONAL REPRESSOR YCNK"/>
    <property type="match status" value="1"/>
</dbReference>
<proteinExistence type="predicted"/>
<dbReference type="AlphaFoldDB" id="A0A0Q0QSF2"/>
<accession>A0A0Q0QSF2</accession>
<organism evidence="1 2">
    <name type="scientific">Rhodobacter capsulatus</name>
    <name type="common">Rhodopseudomonas capsulata</name>
    <dbReference type="NCBI Taxonomy" id="1061"/>
    <lineage>
        <taxon>Bacteria</taxon>
        <taxon>Pseudomonadati</taxon>
        <taxon>Pseudomonadota</taxon>
        <taxon>Alphaproteobacteria</taxon>
        <taxon>Rhodobacterales</taxon>
        <taxon>Rhodobacter group</taxon>
        <taxon>Rhodobacter</taxon>
    </lineage>
</organism>
<dbReference type="RefSeq" id="WP_055213385.1">
    <property type="nucleotide sequence ID" value="NZ_CP061202.1"/>
</dbReference>
<gene>
    <name evidence="1" type="ORF">SAMN04244550_01782</name>
</gene>
<evidence type="ECO:0000313" key="2">
    <source>
        <dbReference type="Proteomes" id="UP000183812"/>
    </source>
</evidence>
<dbReference type="InterPro" id="IPR008719">
    <property type="entry name" value="N2O_reductase_NosL"/>
</dbReference>
<reference evidence="1 2" key="1">
    <citation type="submission" date="2016-10" db="EMBL/GenBank/DDBJ databases">
        <authorList>
            <person name="de Groot N.N."/>
        </authorList>
    </citation>
    <scope>NUCLEOTIDE SEQUENCE [LARGE SCALE GENOMIC DNA]</scope>
    <source>
        <strain evidence="2">DSM 938 / 37b4</strain>
    </source>
</reference>
<evidence type="ECO:0000313" key="1">
    <source>
        <dbReference type="EMBL" id="SDF15719.1"/>
    </source>
</evidence>
<dbReference type="SUPFAM" id="SSF160387">
    <property type="entry name" value="NosL/MerB-like"/>
    <property type="match status" value="1"/>
</dbReference>